<dbReference type="RefSeq" id="WP_066268312.1">
    <property type="nucleotide sequence ID" value="NZ_JARMAB010000025.1"/>
</dbReference>
<dbReference type="InterPro" id="IPR018775">
    <property type="entry name" value="RlaP"/>
</dbReference>
<reference evidence="1 2" key="1">
    <citation type="submission" date="2023-03" db="EMBL/GenBank/DDBJ databases">
        <title>Bacillus Genome Sequencing.</title>
        <authorList>
            <person name="Dunlap C."/>
        </authorList>
    </citation>
    <scope>NUCLEOTIDE SEQUENCE [LARGE SCALE GENOMIC DNA]</scope>
    <source>
        <strain evidence="1 2">B-23453</strain>
    </source>
</reference>
<comment type="caution">
    <text evidence="1">The sequence shown here is derived from an EMBL/GenBank/DDBJ whole genome shotgun (WGS) entry which is preliminary data.</text>
</comment>
<gene>
    <name evidence="1" type="ORF">P4T90_16680</name>
</gene>
<dbReference type="PANTHER" id="PTHR34817">
    <property type="entry name" value="NUCLEOTIDYLTRANSFERASE"/>
    <property type="match status" value="1"/>
</dbReference>
<dbReference type="Pfam" id="PF10127">
    <property type="entry name" value="RlaP"/>
    <property type="match status" value="1"/>
</dbReference>
<evidence type="ECO:0000313" key="1">
    <source>
        <dbReference type="EMBL" id="MED1204683.1"/>
    </source>
</evidence>
<organism evidence="1 2">
    <name type="scientific">Heyndrickxia acidicola</name>
    <dbReference type="NCBI Taxonomy" id="209389"/>
    <lineage>
        <taxon>Bacteria</taxon>
        <taxon>Bacillati</taxon>
        <taxon>Bacillota</taxon>
        <taxon>Bacilli</taxon>
        <taxon>Bacillales</taxon>
        <taxon>Bacillaceae</taxon>
        <taxon>Heyndrickxia</taxon>
    </lineage>
</organism>
<protein>
    <submittedName>
        <fullName evidence="1">Nucleotidyltransferase domain-containing protein</fullName>
    </submittedName>
</protein>
<dbReference type="EMBL" id="JARMAB010000025">
    <property type="protein sequence ID" value="MED1204683.1"/>
    <property type="molecule type" value="Genomic_DNA"/>
</dbReference>
<evidence type="ECO:0000313" key="2">
    <source>
        <dbReference type="Proteomes" id="UP001341444"/>
    </source>
</evidence>
<dbReference type="PANTHER" id="PTHR34817:SF2">
    <property type="entry name" value="NUCLEOTIDYLTRANSFERASE"/>
    <property type="match status" value="1"/>
</dbReference>
<name>A0ABU6MJ43_9BACI</name>
<keyword evidence="2" id="KW-1185">Reference proteome</keyword>
<sequence length="257" mass="29585">MQKRIEEELASIEHTHQVKVIYACEAGSRASGLASNASDYDVRFLYLHPSDWYLSIQERRDVIEVPVSSTLDISGWDLRKALALLRKSNPGILEWLQSTVIYLDKPIITGQIKALAQETFSKKACMHHYFSMAKRNFNDFLKGDEVQIKRYFYVLRPILSCIWMEKKHTFPPLDFHVLLKELPLSPSLKSEMAKLAAKKAISAAKEREPKNAVVFSFLEEQLFRLKDALLTVTATKKDYAEELDGLFRMALTEAWKK</sequence>
<dbReference type="Proteomes" id="UP001341444">
    <property type="component" value="Unassembled WGS sequence"/>
</dbReference>
<accession>A0ABU6MJ43</accession>
<proteinExistence type="predicted"/>